<gene>
    <name evidence="9" type="ORF">POPTR_019G050900</name>
</gene>
<dbReference type="PROSITE" id="PS50090">
    <property type="entry name" value="MYB_LIKE"/>
    <property type="match status" value="2"/>
</dbReference>
<evidence type="ECO:0000313" key="9">
    <source>
        <dbReference type="EMBL" id="RQP03459.1"/>
    </source>
</evidence>
<dbReference type="Proteomes" id="UP000006729">
    <property type="component" value="Chromosome 19"/>
</dbReference>
<evidence type="ECO:0000259" key="7">
    <source>
        <dbReference type="PROSITE" id="PS50090"/>
    </source>
</evidence>
<keyword evidence="3" id="KW-0238">DNA-binding</keyword>
<feature type="region of interest" description="Disordered" evidence="5">
    <location>
        <begin position="272"/>
        <end position="299"/>
    </location>
</feature>
<organism evidence="9 10">
    <name type="scientific">Populus trichocarpa</name>
    <name type="common">Western balsam poplar</name>
    <name type="synonym">Populus balsamifera subsp. trichocarpa</name>
    <dbReference type="NCBI Taxonomy" id="3694"/>
    <lineage>
        <taxon>Eukaryota</taxon>
        <taxon>Viridiplantae</taxon>
        <taxon>Streptophyta</taxon>
        <taxon>Embryophyta</taxon>
        <taxon>Tracheophyta</taxon>
        <taxon>Spermatophyta</taxon>
        <taxon>Magnoliopsida</taxon>
        <taxon>eudicotyledons</taxon>
        <taxon>Gunneridae</taxon>
        <taxon>Pentapetalae</taxon>
        <taxon>rosids</taxon>
        <taxon>fabids</taxon>
        <taxon>Malpighiales</taxon>
        <taxon>Salicaceae</taxon>
        <taxon>Saliceae</taxon>
        <taxon>Populus</taxon>
    </lineage>
</organism>
<keyword evidence="6" id="KW-0472">Membrane</keyword>
<evidence type="ECO:0000313" key="10">
    <source>
        <dbReference type="Proteomes" id="UP000006729"/>
    </source>
</evidence>
<dbReference type="GO" id="GO:0003677">
    <property type="term" value="F:DNA binding"/>
    <property type="evidence" value="ECO:0007669"/>
    <property type="project" value="UniProtKB-KW"/>
</dbReference>
<feature type="domain" description="Myb-like" evidence="7">
    <location>
        <begin position="47"/>
        <end position="99"/>
    </location>
</feature>
<feature type="domain" description="HTH myb-type" evidence="8">
    <location>
        <begin position="47"/>
        <end position="99"/>
    </location>
</feature>
<evidence type="ECO:0000256" key="2">
    <source>
        <dbReference type="ARBA" id="ARBA00022737"/>
    </source>
</evidence>
<dbReference type="SMART" id="SM00717">
    <property type="entry name" value="SANT"/>
    <property type="match status" value="2"/>
</dbReference>
<evidence type="ECO:0000256" key="6">
    <source>
        <dbReference type="SAM" id="Phobius"/>
    </source>
</evidence>
<sequence length="377" mass="42523">MKCITNTEENKHSNYLKQLFSKLINAVSLVLFYFISGMMAESPFQDESALKKGPWTPEEDQKLIDYIQKHGHGSWRALPMLAGLNRCGKSCRLRWTNYLRPDIKRGNFSEEEQQIIIDFHQVLGNKWSAIAQHLPGRTDNEIKNFWNTHLKKKLLQMGIDPVTHRPRTDLNIIANLPQLLAAAANFSNLMNIPWDNAIKAQVDATKLQLLHNILQVLGNSPPPNMEALNNLFASRDHQLYEYLRMNSQLEGLLKCGEDGLSSQGINAQAQSNFPNIDAPQQPFSDHNPIKDSKSRTHNSDQLVSSYAFPTSNTLPQLVSASPECSSANTINPNDIISNPSNATSTTFEAWRNLMDDGANDNYWIDIIDQASSQPWPN</sequence>
<keyword evidence="4" id="KW-0539">Nucleus</keyword>
<protein>
    <recommendedName>
        <fullName evidence="11">MYB family protein</fullName>
    </recommendedName>
</protein>
<keyword evidence="2" id="KW-0677">Repeat</keyword>
<dbReference type="SUPFAM" id="SSF46689">
    <property type="entry name" value="Homeodomain-like"/>
    <property type="match status" value="1"/>
</dbReference>
<accession>A0A3N7I081</accession>
<dbReference type="CDD" id="cd00167">
    <property type="entry name" value="SANT"/>
    <property type="match status" value="2"/>
</dbReference>
<name>A0A3N7I081_POPTR</name>
<keyword evidence="10" id="KW-1185">Reference proteome</keyword>
<dbReference type="InterPro" id="IPR015495">
    <property type="entry name" value="Myb_TF_plants"/>
</dbReference>
<dbReference type="AlphaFoldDB" id="A0A3N7I081"/>
<evidence type="ECO:0000256" key="4">
    <source>
        <dbReference type="ARBA" id="ARBA00023242"/>
    </source>
</evidence>
<reference evidence="9 10" key="1">
    <citation type="journal article" date="2006" name="Science">
        <title>The genome of black cottonwood, Populus trichocarpa (Torr. &amp; Gray).</title>
        <authorList>
            <person name="Tuskan G.A."/>
            <person name="Difazio S."/>
            <person name="Jansson S."/>
            <person name="Bohlmann J."/>
            <person name="Grigoriev I."/>
            <person name="Hellsten U."/>
            <person name="Putnam N."/>
            <person name="Ralph S."/>
            <person name="Rombauts S."/>
            <person name="Salamov A."/>
            <person name="Schein J."/>
            <person name="Sterck L."/>
            <person name="Aerts A."/>
            <person name="Bhalerao R.R."/>
            <person name="Bhalerao R.P."/>
            <person name="Blaudez D."/>
            <person name="Boerjan W."/>
            <person name="Brun A."/>
            <person name="Brunner A."/>
            <person name="Busov V."/>
            <person name="Campbell M."/>
            <person name="Carlson J."/>
            <person name="Chalot M."/>
            <person name="Chapman J."/>
            <person name="Chen G.L."/>
            <person name="Cooper D."/>
            <person name="Coutinho P.M."/>
            <person name="Couturier J."/>
            <person name="Covert S."/>
            <person name="Cronk Q."/>
            <person name="Cunningham R."/>
            <person name="Davis J."/>
            <person name="Degroeve S."/>
            <person name="Dejardin A."/>
            <person name="Depamphilis C."/>
            <person name="Detter J."/>
            <person name="Dirks B."/>
            <person name="Dubchak I."/>
            <person name="Duplessis S."/>
            <person name="Ehlting J."/>
            <person name="Ellis B."/>
            <person name="Gendler K."/>
            <person name="Goodstein D."/>
            <person name="Gribskov M."/>
            <person name="Grimwood J."/>
            <person name="Groover A."/>
            <person name="Gunter L."/>
            <person name="Hamberger B."/>
            <person name="Heinze B."/>
            <person name="Helariutta Y."/>
            <person name="Henrissat B."/>
            <person name="Holligan D."/>
            <person name="Holt R."/>
            <person name="Huang W."/>
            <person name="Islam-Faridi N."/>
            <person name="Jones S."/>
            <person name="Jones-Rhoades M."/>
            <person name="Jorgensen R."/>
            <person name="Joshi C."/>
            <person name="Kangasjarvi J."/>
            <person name="Karlsson J."/>
            <person name="Kelleher C."/>
            <person name="Kirkpatrick R."/>
            <person name="Kirst M."/>
            <person name="Kohler A."/>
            <person name="Kalluri U."/>
            <person name="Larimer F."/>
            <person name="Leebens-Mack J."/>
            <person name="Leple J.C."/>
            <person name="Locascio P."/>
            <person name="Lou Y."/>
            <person name="Lucas S."/>
            <person name="Martin F."/>
            <person name="Montanini B."/>
            <person name="Napoli C."/>
            <person name="Nelson D.R."/>
            <person name="Nelson C."/>
            <person name="Nieminen K."/>
            <person name="Nilsson O."/>
            <person name="Pereda V."/>
            <person name="Peter G."/>
            <person name="Philippe R."/>
            <person name="Pilate G."/>
            <person name="Poliakov A."/>
            <person name="Razumovskaya J."/>
            <person name="Richardson P."/>
            <person name="Rinaldi C."/>
            <person name="Ritland K."/>
            <person name="Rouze P."/>
            <person name="Ryaboy D."/>
            <person name="Schmutz J."/>
            <person name="Schrader J."/>
            <person name="Segerman B."/>
            <person name="Shin H."/>
            <person name="Siddiqui A."/>
            <person name="Sterky F."/>
            <person name="Terry A."/>
            <person name="Tsai C.J."/>
            <person name="Uberbacher E."/>
            <person name="Unneberg P."/>
            <person name="Vahala J."/>
            <person name="Wall K."/>
            <person name="Wessler S."/>
            <person name="Yang G."/>
            <person name="Yin T."/>
            <person name="Douglas C."/>
            <person name="Marra M."/>
            <person name="Sandberg G."/>
            <person name="Van de Peer Y."/>
            <person name="Rokhsar D."/>
        </authorList>
    </citation>
    <scope>NUCLEOTIDE SEQUENCE [LARGE SCALE GENOMIC DNA]</scope>
    <source>
        <strain evidence="10">cv. Nisqually</strain>
    </source>
</reference>
<dbReference type="STRING" id="3694.A0A3N7I081"/>
<dbReference type="Pfam" id="PF00249">
    <property type="entry name" value="Myb_DNA-binding"/>
    <property type="match status" value="2"/>
</dbReference>
<evidence type="ECO:0000256" key="5">
    <source>
        <dbReference type="SAM" id="MobiDB-lite"/>
    </source>
</evidence>
<dbReference type="PANTHER" id="PTHR10641:SF1303">
    <property type="entry name" value="MYB TRANSCRIPTION FACTOR"/>
    <property type="match status" value="1"/>
</dbReference>
<evidence type="ECO:0000256" key="1">
    <source>
        <dbReference type="ARBA" id="ARBA00004123"/>
    </source>
</evidence>
<feature type="domain" description="HTH myb-type" evidence="8">
    <location>
        <begin position="100"/>
        <end position="154"/>
    </location>
</feature>
<dbReference type="EMBL" id="CM009308">
    <property type="protein sequence ID" value="RQP03459.1"/>
    <property type="molecule type" value="Genomic_DNA"/>
</dbReference>
<dbReference type="FunFam" id="1.10.10.60:FF:000001">
    <property type="entry name" value="MYB-related transcription factor"/>
    <property type="match status" value="1"/>
</dbReference>
<dbReference type="InterPro" id="IPR009057">
    <property type="entry name" value="Homeodomain-like_sf"/>
</dbReference>
<evidence type="ECO:0000256" key="3">
    <source>
        <dbReference type="ARBA" id="ARBA00023125"/>
    </source>
</evidence>
<comment type="subcellular location">
    <subcellularLocation>
        <location evidence="1">Nucleus</location>
    </subcellularLocation>
</comment>
<feature type="compositionally biased region" description="Basic and acidic residues" evidence="5">
    <location>
        <begin position="287"/>
        <end position="298"/>
    </location>
</feature>
<keyword evidence="6" id="KW-1133">Transmembrane helix</keyword>
<keyword evidence="6" id="KW-0812">Transmembrane</keyword>
<feature type="domain" description="Myb-like" evidence="7">
    <location>
        <begin position="100"/>
        <end position="150"/>
    </location>
</feature>
<dbReference type="Gene3D" id="1.10.10.60">
    <property type="entry name" value="Homeodomain-like"/>
    <property type="match status" value="2"/>
</dbReference>
<proteinExistence type="predicted"/>
<dbReference type="InParanoid" id="A0A3N7I081"/>
<dbReference type="InterPro" id="IPR001005">
    <property type="entry name" value="SANT/Myb"/>
</dbReference>
<evidence type="ECO:0000259" key="8">
    <source>
        <dbReference type="PROSITE" id="PS51294"/>
    </source>
</evidence>
<dbReference type="InterPro" id="IPR017930">
    <property type="entry name" value="Myb_dom"/>
</dbReference>
<evidence type="ECO:0008006" key="11">
    <source>
        <dbReference type="Google" id="ProtNLM"/>
    </source>
</evidence>
<dbReference type="FunFam" id="1.10.10.60:FF:000349">
    <property type="entry name" value="Transcription factor MYB39"/>
    <property type="match status" value="1"/>
</dbReference>
<feature type="transmembrane region" description="Helical" evidence="6">
    <location>
        <begin position="20"/>
        <end position="40"/>
    </location>
</feature>
<dbReference type="GO" id="GO:0005634">
    <property type="term" value="C:nucleus"/>
    <property type="evidence" value="ECO:0007669"/>
    <property type="project" value="UniProtKB-SubCell"/>
</dbReference>
<dbReference type="PROSITE" id="PS51294">
    <property type="entry name" value="HTH_MYB"/>
    <property type="match status" value="2"/>
</dbReference>
<dbReference type="PANTHER" id="PTHR10641">
    <property type="entry name" value="MYB FAMILY TRANSCRIPTION FACTOR"/>
    <property type="match status" value="1"/>
</dbReference>